<evidence type="ECO:0000256" key="1">
    <source>
        <dbReference type="ARBA" id="ARBA00022428"/>
    </source>
</evidence>
<evidence type="ECO:0000259" key="3">
    <source>
        <dbReference type="SMART" id="SM00922"/>
    </source>
</evidence>
<proteinExistence type="predicted"/>
<dbReference type="GO" id="GO:0016787">
    <property type="term" value="F:hydrolase activity"/>
    <property type="evidence" value="ECO:0007669"/>
    <property type="project" value="UniProtKB-ARBA"/>
</dbReference>
<dbReference type="InterPro" id="IPR029017">
    <property type="entry name" value="Enolase-like_N"/>
</dbReference>
<dbReference type="SUPFAM" id="SSF54826">
    <property type="entry name" value="Enolase N-terminal domain-like"/>
    <property type="match status" value="1"/>
</dbReference>
<keyword evidence="1" id="KW-0474">Menaquinone biosynthesis</keyword>
<dbReference type="Gene3D" id="3.20.20.120">
    <property type="entry name" value="Enolase-like C-terminal domain"/>
    <property type="match status" value="1"/>
</dbReference>
<dbReference type="GO" id="GO:0009234">
    <property type="term" value="P:menaquinone biosynthetic process"/>
    <property type="evidence" value="ECO:0007669"/>
    <property type="project" value="UniProtKB-KW"/>
</dbReference>
<dbReference type="InterPro" id="IPR011766">
    <property type="entry name" value="TPP_enzyme_TPP-bd"/>
</dbReference>
<dbReference type="PANTHER" id="PTHR42916">
    <property type="entry name" value="2-SUCCINYL-5-ENOLPYRUVYL-6-HYDROXY-3-CYCLOHEXENE-1-CARBOXYLATE SYNTHASE"/>
    <property type="match status" value="1"/>
</dbReference>
<dbReference type="Proteomes" id="UP001642360">
    <property type="component" value="Unassembled WGS sequence"/>
</dbReference>
<dbReference type="NCBIfam" id="TIGR03695">
    <property type="entry name" value="menH_SHCHC"/>
    <property type="match status" value="1"/>
</dbReference>
<comment type="caution">
    <text evidence="4">The sequence shown here is derived from an EMBL/GenBank/DDBJ whole genome shotgun (WGS) entry which is preliminary data.</text>
</comment>
<protein>
    <recommendedName>
        <fullName evidence="3">Mandelate racemase/muconate lactonizing enzyme C-terminal domain-containing protein</fullName>
    </recommendedName>
</protein>
<sequence>MELRALRLHRRMEFGRREMELRALRLHCFGLWRTAPSDLGLGCIRVRQAAWEISLLIHSEYSLTEPYVARVIFEALQCESAIFIGNSMPIRDADIYGCNWAKCTHSSAMKSGSGLTCHWIQVAGNRGASGIDGLLSTAVGFAVGCNKRVLCMVGDVSFLHDTNGLALLKQRIQRKPMTILVINNHGGAIFSLLPIADRTERRVLDQYFYTSHNISISNLCMAHGVKHVQVQTKIELLDALFTSQQDDTDCVIEVESSIDANANFRSSLKKFACQAADDTLGILSGLSVSDSIFNGFMICKIYKMEYSLYRVQLSAPPTSASVNSNLTTLHREGFIIALSLDDGSVGFGEVAPLEIHKENLLDAEEQLRFLGRIIGGAKIDYFLPLLKGSFSSWIWNSLGIPPGSICPSVRCGLEMAVLNAIAAREGSSLLNILYLHANKQEKISWKSQNVKICALVDSNGTPKDVAYVATTLAEEGFSAIKLKVARRADPIEDAAVIQEVRKKVGHQIELRADANRKWTYDEAIRFGFAVKNCDLQYIEEPVSDEDDIIKFCEETGLPVALDETLDNIAENHLEVLAKFTHSRIVAVVIKPSIVGGFENAALIARWAQQHGKMAVVSAAFESGLGLLAYIQFSSYVELQNAALCRVMNKEPALSVIHGLGTYRWLKEDVMTEPLKICRNPRSGFVEASIVDAVQLLQKFQINKNVIVRTFTREQVRNYQLSVDSEHFSFSFNIQEIGPSIDNSVLVFLHGLFGTGEDWIPIMKAISGSARCVAIDLPGHGGSKLQKMSDHEAAQEPNWSIEVVGDMLCKLFHQLTNRKVTLVGYSMGARIALYMALKCSDKVQGAVIISGSPGLTDREARKVRCAKDDFRACSLVSYGLEGFLDSWYAGELWSSLRGHPHFKRIVANRLQQDDVHTLAKVLSDSSVGRQLPLWEDLKHCKVPVLLIVGERDAKFKRIAKDMCSIINSGTWSRDHPAIVEIPNCGHAAHLENPLPVIRAVREFLTTLKEEFVKWQGLCRALQ</sequence>
<dbReference type="Pfam" id="PF12697">
    <property type="entry name" value="Abhydrolase_6"/>
    <property type="match status" value="1"/>
</dbReference>
<dbReference type="SMART" id="SM00922">
    <property type="entry name" value="MR_MLE"/>
    <property type="match status" value="1"/>
</dbReference>
<dbReference type="SFLD" id="SFLDF00009">
    <property type="entry name" value="o-succinylbenzoate_synthase"/>
    <property type="match status" value="1"/>
</dbReference>
<evidence type="ECO:0000256" key="2">
    <source>
        <dbReference type="ARBA" id="ARBA00023239"/>
    </source>
</evidence>
<reference evidence="4 5" key="1">
    <citation type="submission" date="2024-02" db="EMBL/GenBank/DDBJ databases">
        <authorList>
            <person name="Vignale AGUSTIN F."/>
            <person name="Sosa J E."/>
            <person name="Modenutti C."/>
        </authorList>
    </citation>
    <scope>NUCLEOTIDE SEQUENCE [LARGE SCALE GENOMIC DNA]</scope>
</reference>
<dbReference type="EMBL" id="CAUOFW020008102">
    <property type="protein sequence ID" value="CAK9181624.1"/>
    <property type="molecule type" value="Genomic_DNA"/>
</dbReference>
<dbReference type="CDD" id="cd02009">
    <property type="entry name" value="TPP_SHCHC_synthase"/>
    <property type="match status" value="1"/>
</dbReference>
<dbReference type="SFLD" id="SFLDG00180">
    <property type="entry name" value="muconate_cycloisomerase"/>
    <property type="match status" value="1"/>
</dbReference>
<dbReference type="PROSITE" id="PS00909">
    <property type="entry name" value="MR_MLE_2"/>
    <property type="match status" value="1"/>
</dbReference>
<evidence type="ECO:0000313" key="5">
    <source>
        <dbReference type="Proteomes" id="UP001642360"/>
    </source>
</evidence>
<dbReference type="Gene3D" id="3.40.50.970">
    <property type="match status" value="1"/>
</dbReference>
<accession>A0ABC8UL70</accession>
<evidence type="ECO:0000313" key="4">
    <source>
        <dbReference type="EMBL" id="CAK9181624.1"/>
    </source>
</evidence>
<dbReference type="NCBIfam" id="TIGR01927">
    <property type="entry name" value="menC_gam_Gplu"/>
    <property type="match status" value="1"/>
</dbReference>
<dbReference type="InterPro" id="IPR013342">
    <property type="entry name" value="Mandelate_racemase_C"/>
</dbReference>
<dbReference type="Pfam" id="PF02775">
    <property type="entry name" value="TPP_enzyme_C"/>
    <property type="match status" value="1"/>
</dbReference>
<dbReference type="InterPro" id="IPR029058">
    <property type="entry name" value="AB_hydrolase_fold"/>
</dbReference>
<organism evidence="4 5">
    <name type="scientific">Ilex paraguariensis</name>
    <name type="common">yerba mate</name>
    <dbReference type="NCBI Taxonomy" id="185542"/>
    <lineage>
        <taxon>Eukaryota</taxon>
        <taxon>Viridiplantae</taxon>
        <taxon>Streptophyta</taxon>
        <taxon>Embryophyta</taxon>
        <taxon>Tracheophyta</taxon>
        <taxon>Spermatophyta</taxon>
        <taxon>Magnoliopsida</taxon>
        <taxon>eudicotyledons</taxon>
        <taxon>Gunneridae</taxon>
        <taxon>Pentapetalae</taxon>
        <taxon>asterids</taxon>
        <taxon>campanulids</taxon>
        <taxon>Aquifoliales</taxon>
        <taxon>Aquifoliaceae</taxon>
        <taxon>Ilex</taxon>
    </lineage>
</organism>
<dbReference type="Pfam" id="PF13378">
    <property type="entry name" value="MR_MLE_C"/>
    <property type="match status" value="1"/>
</dbReference>
<dbReference type="SUPFAM" id="SSF51604">
    <property type="entry name" value="Enolase C-terminal domain-like"/>
    <property type="match status" value="1"/>
</dbReference>
<dbReference type="AlphaFoldDB" id="A0ABC8UL70"/>
<dbReference type="InterPro" id="IPR029065">
    <property type="entry name" value="Enolase_C-like"/>
</dbReference>
<name>A0ABC8UL70_9AQUA</name>
<keyword evidence="2" id="KW-0456">Lyase</keyword>
<dbReference type="PANTHER" id="PTHR42916:SF1">
    <property type="entry name" value="PROTEIN PHYLLO, CHLOROPLASTIC"/>
    <property type="match status" value="1"/>
</dbReference>
<gene>
    <name evidence="4" type="ORF">ILEXP_LOCUS51699</name>
</gene>
<feature type="domain" description="Mandelate racemase/muconate lactonizing enzyme C-terminal" evidence="3">
    <location>
        <begin position="462"/>
        <end position="558"/>
    </location>
</feature>
<dbReference type="SUPFAM" id="SSF52518">
    <property type="entry name" value="Thiamin diphosphate-binding fold (THDP-binding)"/>
    <property type="match status" value="1"/>
</dbReference>
<dbReference type="InterPro" id="IPR029061">
    <property type="entry name" value="THDP-binding"/>
</dbReference>
<dbReference type="Gene3D" id="3.30.390.10">
    <property type="entry name" value="Enolase-like, N-terminal domain"/>
    <property type="match status" value="1"/>
</dbReference>
<dbReference type="InterPro" id="IPR036849">
    <property type="entry name" value="Enolase-like_C_sf"/>
</dbReference>
<dbReference type="InterPro" id="IPR022485">
    <property type="entry name" value="SHCHC_synthase_MenH"/>
</dbReference>
<dbReference type="Gene3D" id="3.40.50.1820">
    <property type="entry name" value="alpha/beta hydrolase"/>
    <property type="match status" value="1"/>
</dbReference>
<dbReference type="GO" id="GO:0016829">
    <property type="term" value="F:lyase activity"/>
    <property type="evidence" value="ECO:0007669"/>
    <property type="project" value="UniProtKB-KW"/>
</dbReference>
<keyword evidence="5" id="KW-1185">Reference proteome</keyword>
<dbReference type="InterPro" id="IPR018110">
    <property type="entry name" value="Mandel_Rmase/mucon_lact_enz_CS"/>
</dbReference>
<dbReference type="SUPFAM" id="SSF53474">
    <property type="entry name" value="alpha/beta-Hydrolases"/>
    <property type="match status" value="1"/>
</dbReference>
<dbReference type="SFLD" id="SFLDS00001">
    <property type="entry name" value="Enolase"/>
    <property type="match status" value="1"/>
</dbReference>
<dbReference type="InterPro" id="IPR000073">
    <property type="entry name" value="AB_hydrolase_1"/>
</dbReference>